<dbReference type="SUPFAM" id="SSF54975">
    <property type="entry name" value="Acylphosphatase/BLUF domain-like"/>
    <property type="match status" value="1"/>
</dbReference>
<dbReference type="InterPro" id="IPR001792">
    <property type="entry name" value="Acylphosphatase-like_dom"/>
</dbReference>
<protein>
    <recommendedName>
        <fullName evidence="1">Acylphosphatase</fullName>
    </recommendedName>
    <alternativeName>
        <fullName evidence="2">Acylphosphate phosphohydrolase</fullName>
    </alternativeName>
</protein>
<accession>A0A1X9MHX1</accession>
<dbReference type="SUPFAM" id="SSF56059">
    <property type="entry name" value="Glutathione synthetase ATP-binding domain-like"/>
    <property type="match status" value="1"/>
</dbReference>
<dbReference type="PROSITE" id="PS50975">
    <property type="entry name" value="ATP_GRASP"/>
    <property type="match status" value="1"/>
</dbReference>
<dbReference type="Pfam" id="PF08443">
    <property type="entry name" value="RimK"/>
    <property type="match status" value="1"/>
</dbReference>
<dbReference type="GO" id="GO:0046872">
    <property type="term" value="F:metal ion binding"/>
    <property type="evidence" value="ECO:0007669"/>
    <property type="project" value="InterPro"/>
</dbReference>
<feature type="domain" description="Acylphosphatase-like" evidence="8">
    <location>
        <begin position="398"/>
        <end position="485"/>
    </location>
</feature>
<evidence type="ECO:0000256" key="3">
    <source>
        <dbReference type="PROSITE-ProRule" id="PRU00409"/>
    </source>
</evidence>
<evidence type="ECO:0000259" key="7">
    <source>
        <dbReference type="PROSITE" id="PS50975"/>
    </source>
</evidence>
<dbReference type="InterPro" id="IPR013815">
    <property type="entry name" value="ATP_grasp_subdomain_1"/>
</dbReference>
<keyword evidence="6" id="KW-0175">Coiled coil</keyword>
<feature type="coiled-coil region" evidence="6">
    <location>
        <begin position="484"/>
        <end position="521"/>
    </location>
</feature>
<evidence type="ECO:0000256" key="1">
    <source>
        <dbReference type="ARBA" id="ARBA00015991"/>
    </source>
</evidence>
<keyword evidence="9" id="KW-0436">Ligase</keyword>
<dbReference type="InterPro" id="IPR011761">
    <property type="entry name" value="ATP-grasp"/>
</dbReference>
<evidence type="ECO:0000256" key="5">
    <source>
        <dbReference type="RuleBase" id="RU004168"/>
    </source>
</evidence>
<proteinExistence type="inferred from homology"/>
<dbReference type="KEGG" id="bkw:BkAM31D_21455"/>
<dbReference type="InterPro" id="IPR036046">
    <property type="entry name" value="Acylphosphatase-like_dom_sf"/>
</dbReference>
<evidence type="ECO:0000256" key="4">
    <source>
        <dbReference type="PROSITE-ProRule" id="PRU00520"/>
    </source>
</evidence>
<keyword evidence="3" id="KW-0547">Nucleotide-binding</keyword>
<dbReference type="STRING" id="199441.BkAM31D_21455"/>
<evidence type="ECO:0000313" key="9">
    <source>
        <dbReference type="EMBL" id="ARK32210.1"/>
    </source>
</evidence>
<dbReference type="Pfam" id="PF00708">
    <property type="entry name" value="Acylphosphatase"/>
    <property type="match status" value="1"/>
</dbReference>
<dbReference type="Proteomes" id="UP000193006">
    <property type="component" value="Chromosome"/>
</dbReference>
<sequence>MNQNKTEWLPDLPAEVVEGARGHELCPYIIALEGWRRGLTLKWYTKESDKFDHMKVWYVDRPGRLFSLSSAERTHYFFRSRGDKVTNEALEIGADKEKSKEWLTKAGVSVPKGRRFSAEVENREIIEYATQQIGFPLVVKPTDGSFGRGVVTKIETTEELEVALILVRSELQYPDVIVEQFIPGHDYRLYVVGDKVVGAIQRIPANVIGDGSSTVQQLIELKNEERKKNPRLFSCLIKIDHEMNGVLEDAGYRVTSIPKKGEVVYLSEKSNISLGGDSIDVLDQLSDEVKKTAVKAIQAVPDLYHGGVDIIIDPSKQPEGQAIVLELNPTSQLGSLVYPMTGKGRDVPGAIIDFYFPESVNRDKTNLYFDFKSVLQPLVSQTAIEVEVAPAQLGKIYAKKYRVVGAVQPVAFHQWLRKRALEMGLNGFISNITNESIDVVVAGVSSDSVNQYKEIIKLDPKKVEISEIQEESWEKPVRIGFEIQAELKEIIAEIAKTRKELESLEKKRNRVEQQYLALQESRIWRLTLPFRKLLDIVKKVKRKVT</sequence>
<dbReference type="GO" id="GO:0005524">
    <property type="term" value="F:ATP binding"/>
    <property type="evidence" value="ECO:0007669"/>
    <property type="project" value="UniProtKB-UniRule"/>
</dbReference>
<dbReference type="Gene3D" id="3.30.470.20">
    <property type="entry name" value="ATP-grasp fold, B domain"/>
    <property type="match status" value="2"/>
</dbReference>
<keyword evidence="10" id="KW-1185">Reference proteome</keyword>
<evidence type="ECO:0000256" key="6">
    <source>
        <dbReference type="SAM" id="Coils"/>
    </source>
</evidence>
<dbReference type="EMBL" id="CP020814">
    <property type="protein sequence ID" value="ARK32210.1"/>
    <property type="molecule type" value="Genomic_DNA"/>
</dbReference>
<dbReference type="RefSeq" id="WP_066158240.1">
    <property type="nucleotide sequence ID" value="NZ_CP020814.1"/>
</dbReference>
<dbReference type="Gene3D" id="3.30.1490.20">
    <property type="entry name" value="ATP-grasp fold, A domain"/>
    <property type="match status" value="1"/>
</dbReference>
<dbReference type="PANTHER" id="PTHR21621">
    <property type="entry name" value="RIBOSOMAL PROTEIN S6 MODIFICATION PROTEIN"/>
    <property type="match status" value="1"/>
</dbReference>
<comment type="caution">
    <text evidence="4">Lacks conserved residue(s) required for the propagation of feature annotation.</text>
</comment>
<organism evidence="9 10">
    <name type="scientific">Halalkalibacter krulwichiae</name>
    <dbReference type="NCBI Taxonomy" id="199441"/>
    <lineage>
        <taxon>Bacteria</taxon>
        <taxon>Bacillati</taxon>
        <taxon>Bacillota</taxon>
        <taxon>Bacilli</taxon>
        <taxon>Bacillales</taxon>
        <taxon>Bacillaceae</taxon>
        <taxon>Halalkalibacter</taxon>
    </lineage>
</organism>
<evidence type="ECO:0000259" key="8">
    <source>
        <dbReference type="PROSITE" id="PS51160"/>
    </source>
</evidence>
<feature type="domain" description="ATP-grasp" evidence="7">
    <location>
        <begin position="100"/>
        <end position="356"/>
    </location>
</feature>
<name>A0A1X9MHX1_9BACI</name>
<dbReference type="GO" id="GO:0005737">
    <property type="term" value="C:cytoplasm"/>
    <property type="evidence" value="ECO:0007669"/>
    <property type="project" value="TreeGrafter"/>
</dbReference>
<dbReference type="InterPro" id="IPR013651">
    <property type="entry name" value="ATP-grasp_RimK-type"/>
</dbReference>
<gene>
    <name evidence="9" type="primary">cphA_2</name>
    <name evidence="9" type="ORF">BkAM31D_21455</name>
</gene>
<dbReference type="AlphaFoldDB" id="A0A1X9MHX1"/>
<dbReference type="Gene3D" id="3.30.70.100">
    <property type="match status" value="1"/>
</dbReference>
<dbReference type="PROSITE" id="PS51160">
    <property type="entry name" value="ACYLPHOSPHATASE_3"/>
    <property type="match status" value="1"/>
</dbReference>
<dbReference type="PANTHER" id="PTHR21621:SF0">
    <property type="entry name" value="BETA-CITRYLGLUTAMATE SYNTHASE B-RELATED"/>
    <property type="match status" value="1"/>
</dbReference>
<reference evidence="9 10" key="1">
    <citation type="submission" date="2017-04" db="EMBL/GenBank/DDBJ databases">
        <title>Bacillus krulwichiae AM31D Genome sequencing and assembly.</title>
        <authorList>
            <person name="Krulwich T.A."/>
            <person name="Anastor L."/>
            <person name="Ehrlich R."/>
            <person name="Ehrlich G.D."/>
            <person name="Janto B."/>
        </authorList>
    </citation>
    <scope>NUCLEOTIDE SEQUENCE [LARGE SCALE GENOMIC DNA]</scope>
    <source>
        <strain evidence="9 10">AM31D</strain>
    </source>
</reference>
<dbReference type="GO" id="GO:0009432">
    <property type="term" value="P:SOS response"/>
    <property type="evidence" value="ECO:0007669"/>
    <property type="project" value="TreeGrafter"/>
</dbReference>
<evidence type="ECO:0000313" key="10">
    <source>
        <dbReference type="Proteomes" id="UP000193006"/>
    </source>
</evidence>
<keyword evidence="3" id="KW-0067">ATP-binding</keyword>
<dbReference type="GO" id="GO:0018169">
    <property type="term" value="F:ribosomal S6-glutamic acid ligase activity"/>
    <property type="evidence" value="ECO:0007669"/>
    <property type="project" value="TreeGrafter"/>
</dbReference>
<evidence type="ECO:0000256" key="2">
    <source>
        <dbReference type="ARBA" id="ARBA00032904"/>
    </source>
</evidence>
<comment type="similarity">
    <text evidence="5">Belongs to the acylphosphatase family.</text>
</comment>